<comment type="similarity">
    <text evidence="4">Belongs to the MsrA Met sulfoxide reductase family.</text>
</comment>
<name>A0A7V2B1Z2_RHOMR</name>
<comment type="catalytic activity">
    <reaction evidence="2 4">
        <text>L-methionyl-[protein] + [thioredoxin]-disulfide + H2O = L-methionyl-(S)-S-oxide-[protein] + [thioredoxin]-dithiol</text>
        <dbReference type="Rhea" id="RHEA:14217"/>
        <dbReference type="Rhea" id="RHEA-COMP:10698"/>
        <dbReference type="Rhea" id="RHEA-COMP:10700"/>
        <dbReference type="Rhea" id="RHEA-COMP:12313"/>
        <dbReference type="Rhea" id="RHEA-COMP:12315"/>
        <dbReference type="ChEBI" id="CHEBI:15377"/>
        <dbReference type="ChEBI" id="CHEBI:16044"/>
        <dbReference type="ChEBI" id="CHEBI:29950"/>
        <dbReference type="ChEBI" id="CHEBI:44120"/>
        <dbReference type="ChEBI" id="CHEBI:50058"/>
        <dbReference type="EC" id="1.8.4.11"/>
    </reaction>
</comment>
<gene>
    <name evidence="4 6" type="primary">msrA</name>
    <name evidence="6" type="ORF">ENO59_10005</name>
</gene>
<accession>A0A7V2B1Z2</accession>
<dbReference type="InterPro" id="IPR036509">
    <property type="entry name" value="Met_Sox_Rdtase_MsrA_sf"/>
</dbReference>
<dbReference type="HAMAP" id="MF_01401">
    <property type="entry name" value="MsrA"/>
    <property type="match status" value="1"/>
</dbReference>
<dbReference type="PANTHER" id="PTHR43774">
    <property type="entry name" value="PEPTIDE METHIONINE SULFOXIDE REDUCTASE"/>
    <property type="match status" value="1"/>
</dbReference>
<dbReference type="GO" id="GO:0008113">
    <property type="term" value="F:peptide-methionine (S)-S-oxide reductase activity"/>
    <property type="evidence" value="ECO:0007669"/>
    <property type="project" value="UniProtKB-UniRule"/>
</dbReference>
<sequence>MKRLQEKATLGGGCFWCLEAAFLELRGVIDVVPGYAGGHVPNPTYEQVCTGTTGHAEVVQITFDPEELSYADLLHIFFALHDPTTPNRQGNDVGPQYRSIILYHDAIQHQTAQALIQELENSRTYALPIVTEVRPFTAFYPAEPYHHRYYQRHPWQPYCQVVIAPKLAKLRRQFAQRLAKPFS</sequence>
<dbReference type="SUPFAM" id="SSF55068">
    <property type="entry name" value="Peptide methionine sulfoxide reductase"/>
    <property type="match status" value="1"/>
</dbReference>
<reference evidence="6" key="1">
    <citation type="journal article" date="2020" name="mSystems">
        <title>Genome- and Community-Level Interaction Insights into Carbon Utilization and Element Cycling Functions of Hydrothermarchaeota in Hydrothermal Sediment.</title>
        <authorList>
            <person name="Zhou Z."/>
            <person name="Liu Y."/>
            <person name="Xu W."/>
            <person name="Pan J."/>
            <person name="Luo Z.H."/>
            <person name="Li M."/>
        </authorList>
    </citation>
    <scope>NUCLEOTIDE SEQUENCE [LARGE SCALE GENOMIC DNA]</scope>
    <source>
        <strain evidence="6">SpSt-143</strain>
    </source>
</reference>
<evidence type="ECO:0000313" key="6">
    <source>
        <dbReference type="EMBL" id="HER96829.1"/>
    </source>
</evidence>
<organism evidence="6">
    <name type="scientific">Rhodothermus marinus</name>
    <name type="common">Rhodothermus obamensis</name>
    <dbReference type="NCBI Taxonomy" id="29549"/>
    <lineage>
        <taxon>Bacteria</taxon>
        <taxon>Pseudomonadati</taxon>
        <taxon>Rhodothermota</taxon>
        <taxon>Rhodothermia</taxon>
        <taxon>Rhodothermales</taxon>
        <taxon>Rhodothermaceae</taxon>
        <taxon>Rhodothermus</taxon>
    </lineage>
</organism>
<feature type="active site" evidence="4">
    <location>
        <position position="14"/>
    </location>
</feature>
<evidence type="ECO:0000256" key="2">
    <source>
        <dbReference type="ARBA" id="ARBA00047806"/>
    </source>
</evidence>
<dbReference type="EC" id="1.8.4.11" evidence="4"/>
<dbReference type="Gene3D" id="3.30.1060.10">
    <property type="entry name" value="Peptide methionine sulphoxide reductase MsrA"/>
    <property type="match status" value="1"/>
</dbReference>
<dbReference type="InterPro" id="IPR002569">
    <property type="entry name" value="Met_Sox_Rdtase_MsrA_dom"/>
</dbReference>
<dbReference type="Pfam" id="PF01625">
    <property type="entry name" value="PMSR"/>
    <property type="match status" value="1"/>
</dbReference>
<evidence type="ECO:0000256" key="3">
    <source>
        <dbReference type="ARBA" id="ARBA00048782"/>
    </source>
</evidence>
<comment type="function">
    <text evidence="4">Has an important function as a repair enzyme for proteins that have been inactivated by oxidation. Catalyzes the reversible oxidation-reduction of methionine sulfoxide in proteins to methionine.</text>
</comment>
<protein>
    <recommendedName>
        <fullName evidence="4">Peptide methionine sulfoxide reductase MsrA</fullName>
        <shortName evidence="4">Protein-methionine-S-oxide reductase</shortName>
        <ecNumber evidence="4">1.8.4.11</ecNumber>
    </recommendedName>
    <alternativeName>
        <fullName evidence="4">Peptide-methionine (S)-S-oxide reductase</fullName>
        <shortName evidence="4">Peptide Met(O) reductase</shortName>
    </alternativeName>
</protein>
<dbReference type="NCBIfam" id="TIGR00401">
    <property type="entry name" value="msrA"/>
    <property type="match status" value="1"/>
</dbReference>
<proteinExistence type="inferred from homology"/>
<comment type="catalytic activity">
    <reaction evidence="3 4">
        <text>[thioredoxin]-disulfide + L-methionine + H2O = L-methionine (S)-S-oxide + [thioredoxin]-dithiol</text>
        <dbReference type="Rhea" id="RHEA:19993"/>
        <dbReference type="Rhea" id="RHEA-COMP:10698"/>
        <dbReference type="Rhea" id="RHEA-COMP:10700"/>
        <dbReference type="ChEBI" id="CHEBI:15377"/>
        <dbReference type="ChEBI" id="CHEBI:29950"/>
        <dbReference type="ChEBI" id="CHEBI:50058"/>
        <dbReference type="ChEBI" id="CHEBI:57844"/>
        <dbReference type="ChEBI" id="CHEBI:58772"/>
        <dbReference type="EC" id="1.8.4.11"/>
    </reaction>
</comment>
<feature type="domain" description="Peptide methionine sulphoxide reductase MsrA" evidence="5">
    <location>
        <begin position="7"/>
        <end position="160"/>
    </location>
</feature>
<dbReference type="PANTHER" id="PTHR43774:SF1">
    <property type="entry name" value="PEPTIDE METHIONINE SULFOXIDE REDUCTASE MSRA 2"/>
    <property type="match status" value="1"/>
</dbReference>
<dbReference type="EMBL" id="DSGB01000006">
    <property type="protein sequence ID" value="HER96829.1"/>
    <property type="molecule type" value="Genomic_DNA"/>
</dbReference>
<evidence type="ECO:0000256" key="1">
    <source>
        <dbReference type="ARBA" id="ARBA00023002"/>
    </source>
</evidence>
<evidence type="ECO:0000256" key="4">
    <source>
        <dbReference type="HAMAP-Rule" id="MF_01401"/>
    </source>
</evidence>
<evidence type="ECO:0000259" key="5">
    <source>
        <dbReference type="Pfam" id="PF01625"/>
    </source>
</evidence>
<keyword evidence="1 4" id="KW-0560">Oxidoreductase</keyword>
<comment type="caution">
    <text evidence="6">The sequence shown here is derived from an EMBL/GenBank/DDBJ whole genome shotgun (WGS) entry which is preliminary data.</text>
</comment>
<dbReference type="AlphaFoldDB" id="A0A7V2B1Z2"/>